<keyword evidence="2" id="KW-1185">Reference proteome</keyword>
<reference evidence="1" key="1">
    <citation type="submission" date="2019-01" db="EMBL/GenBank/DDBJ databases">
        <title>Colletotrichum abscissum LGMF1257.</title>
        <authorList>
            <person name="Baroncelli R."/>
        </authorList>
    </citation>
    <scope>NUCLEOTIDE SEQUENCE</scope>
    <source>
        <strain evidence="1">Ca142</strain>
    </source>
</reference>
<protein>
    <submittedName>
        <fullName evidence="1">Uncharacterized protein</fullName>
    </submittedName>
</protein>
<dbReference type="EMBL" id="SDAQ01000038">
    <property type="protein sequence ID" value="KAI3551810.1"/>
    <property type="molecule type" value="Genomic_DNA"/>
</dbReference>
<sequence>MGHDGRNQRKELLPSHDLIRTGRGESTYGNLTTCYLFYSDHFHQRAA</sequence>
<comment type="caution">
    <text evidence="1">The sequence shown here is derived from an EMBL/GenBank/DDBJ whole genome shotgun (WGS) entry which is preliminary data.</text>
</comment>
<evidence type="ECO:0000313" key="1">
    <source>
        <dbReference type="EMBL" id="KAI3551810.1"/>
    </source>
</evidence>
<accession>A0A9Q0B0G4</accession>
<dbReference type="AlphaFoldDB" id="A0A9Q0B0G4"/>
<proteinExistence type="predicted"/>
<organism evidence="1 2">
    <name type="scientific">Colletotrichum abscissum</name>
    <dbReference type="NCBI Taxonomy" id="1671311"/>
    <lineage>
        <taxon>Eukaryota</taxon>
        <taxon>Fungi</taxon>
        <taxon>Dikarya</taxon>
        <taxon>Ascomycota</taxon>
        <taxon>Pezizomycotina</taxon>
        <taxon>Sordariomycetes</taxon>
        <taxon>Hypocreomycetidae</taxon>
        <taxon>Glomerellales</taxon>
        <taxon>Glomerellaceae</taxon>
        <taxon>Colletotrichum</taxon>
        <taxon>Colletotrichum acutatum species complex</taxon>
    </lineage>
</organism>
<gene>
    <name evidence="1" type="ORF">CABS02_07256</name>
</gene>
<name>A0A9Q0B0G4_9PEZI</name>
<evidence type="ECO:0000313" key="2">
    <source>
        <dbReference type="Proteomes" id="UP001056436"/>
    </source>
</evidence>
<dbReference type="Proteomes" id="UP001056436">
    <property type="component" value="Unassembled WGS sequence"/>
</dbReference>